<keyword evidence="4" id="KW-0479">Metal-binding</keyword>
<dbReference type="InterPro" id="IPR002828">
    <property type="entry name" value="SurE-like_Pase/nucleotidase"/>
</dbReference>
<dbReference type="EMBL" id="WTYB01000004">
    <property type="protein sequence ID" value="MXP39882.1"/>
    <property type="molecule type" value="Genomic_DNA"/>
</dbReference>
<keyword evidence="6" id="KW-0732">Signal</keyword>
<dbReference type="Proteomes" id="UP000548685">
    <property type="component" value="Unassembled WGS sequence"/>
</dbReference>
<evidence type="ECO:0000256" key="3">
    <source>
        <dbReference type="ARBA" id="ARBA00012643"/>
    </source>
</evidence>
<dbReference type="RefSeq" id="WP_160762014.1">
    <property type="nucleotide sequence ID" value="NZ_JACICE010000004.1"/>
</dbReference>
<keyword evidence="11" id="KW-1185">Reference proteome</keyword>
<dbReference type="Proteomes" id="UP000430021">
    <property type="component" value="Unassembled WGS sequence"/>
</dbReference>
<dbReference type="GO" id="GO:0008253">
    <property type="term" value="F:5'-nucleotidase activity"/>
    <property type="evidence" value="ECO:0007669"/>
    <property type="project" value="UniProtKB-EC"/>
</dbReference>
<dbReference type="AlphaFoldDB" id="A0A6I4UM02"/>
<reference evidence="8 11" key="2">
    <citation type="submission" date="2020-08" db="EMBL/GenBank/DDBJ databases">
        <title>Genomic Encyclopedia of Type Strains, Phase IV (KMG-IV): sequencing the most valuable type-strain genomes for metagenomic binning, comparative biology and taxonomic classification.</title>
        <authorList>
            <person name="Goeker M."/>
        </authorList>
    </citation>
    <scope>NUCLEOTIDE SEQUENCE [LARGE SCALE GENOMIC DNA]</scope>
    <source>
        <strain evidence="8 11">DSM 8510</strain>
    </source>
</reference>
<reference evidence="9 10" key="1">
    <citation type="submission" date="2019-12" db="EMBL/GenBank/DDBJ databases">
        <title>Genomic-based taxomic classification of the family Erythrobacteraceae.</title>
        <authorList>
            <person name="Xu L."/>
        </authorList>
    </citation>
    <scope>NUCLEOTIDE SEQUENCE [LARGE SCALE GENOMIC DNA]</scope>
    <source>
        <strain evidence="9 10">JCM 10282</strain>
    </source>
</reference>
<feature type="chain" id="PRO_5026034672" description="5'-nucleotidase" evidence="6">
    <location>
        <begin position="24"/>
        <end position="333"/>
    </location>
</feature>
<sequence>MRLYLTALLAVSALGLVPATGSARNIVLTNDDGLTSNVVALYEALKAAGHDVVVSVPCVNQSGQGAALGIARPVAPLKMPCLNDAAQAGDPGAGPMTRTGLPAGDFYYVDGTPVAALLHGLDVVGKSRWGKAPDLVLSGPNEGQNVGAIILSSGTVSAAQYAAVSGIPAIALSAGAGTEGANLDNPLSDAVAGRTVELLAHLDARAAGTGPLLPIGLALNVNFPDQPAGARWQLSEIGTYNAYKVGFTTDMAASASPMMQMMAQSRGMEIPALPGVSFDFNTSAPAPEQMDDESVIYRKAIAVSPMQAGYSYPAGGAVLTREELAALLPAQGQ</sequence>
<keyword evidence="5 8" id="KW-0378">Hydrolase</keyword>
<feature type="signal peptide" evidence="6">
    <location>
        <begin position="1"/>
        <end position="23"/>
    </location>
</feature>
<dbReference type="Gene3D" id="3.40.1210.10">
    <property type="entry name" value="Survival protein SurE-like phosphatase/nucleotidase"/>
    <property type="match status" value="1"/>
</dbReference>
<evidence type="ECO:0000256" key="4">
    <source>
        <dbReference type="ARBA" id="ARBA00022723"/>
    </source>
</evidence>
<dbReference type="EC" id="3.1.3.5" evidence="3"/>
<comment type="similarity">
    <text evidence="2">Belongs to the SurE nucleotidase family.</text>
</comment>
<evidence type="ECO:0000313" key="9">
    <source>
        <dbReference type="EMBL" id="MXP39882.1"/>
    </source>
</evidence>
<name>A0A6I4UM02_9SPHN</name>
<evidence type="ECO:0000256" key="1">
    <source>
        <dbReference type="ARBA" id="ARBA00000815"/>
    </source>
</evidence>
<dbReference type="PANTHER" id="PTHR30457:SF0">
    <property type="entry name" value="PHOSPHATASE, PUTATIVE (AFU_ORTHOLOGUE AFUA_4G01070)-RELATED"/>
    <property type="match status" value="1"/>
</dbReference>
<dbReference type="InterPro" id="IPR030048">
    <property type="entry name" value="SurE"/>
</dbReference>
<evidence type="ECO:0000313" key="10">
    <source>
        <dbReference type="Proteomes" id="UP000430021"/>
    </source>
</evidence>
<organism evidence="9 10">
    <name type="scientific">Erythrobacter ramosus</name>
    <dbReference type="NCBI Taxonomy" id="35811"/>
    <lineage>
        <taxon>Bacteria</taxon>
        <taxon>Pseudomonadati</taxon>
        <taxon>Pseudomonadota</taxon>
        <taxon>Alphaproteobacteria</taxon>
        <taxon>Sphingomonadales</taxon>
        <taxon>Erythrobacteraceae</taxon>
        <taxon>Erythrobacter/Porphyrobacter group</taxon>
        <taxon>Erythrobacter</taxon>
    </lineage>
</organism>
<dbReference type="EMBL" id="JACICE010000004">
    <property type="protein sequence ID" value="MBB3776885.1"/>
    <property type="molecule type" value="Genomic_DNA"/>
</dbReference>
<dbReference type="Pfam" id="PF01975">
    <property type="entry name" value="SurE"/>
    <property type="match status" value="1"/>
</dbReference>
<dbReference type="OrthoDB" id="9780815at2"/>
<evidence type="ECO:0000256" key="5">
    <source>
        <dbReference type="ARBA" id="ARBA00022801"/>
    </source>
</evidence>
<evidence type="ECO:0000256" key="2">
    <source>
        <dbReference type="ARBA" id="ARBA00011062"/>
    </source>
</evidence>
<protein>
    <recommendedName>
        <fullName evidence="3">5'-nucleotidase</fullName>
        <ecNumber evidence="3">3.1.3.5</ecNumber>
    </recommendedName>
</protein>
<comment type="catalytic activity">
    <reaction evidence="1">
        <text>a ribonucleoside 5'-phosphate + H2O = a ribonucleoside + phosphate</text>
        <dbReference type="Rhea" id="RHEA:12484"/>
        <dbReference type="ChEBI" id="CHEBI:15377"/>
        <dbReference type="ChEBI" id="CHEBI:18254"/>
        <dbReference type="ChEBI" id="CHEBI:43474"/>
        <dbReference type="ChEBI" id="CHEBI:58043"/>
        <dbReference type="EC" id="3.1.3.5"/>
    </reaction>
</comment>
<accession>A0A6I4UM02</accession>
<evidence type="ECO:0000313" key="8">
    <source>
        <dbReference type="EMBL" id="MBB3776885.1"/>
    </source>
</evidence>
<evidence type="ECO:0000313" key="11">
    <source>
        <dbReference type="Proteomes" id="UP000548685"/>
    </source>
</evidence>
<dbReference type="PANTHER" id="PTHR30457">
    <property type="entry name" value="5'-NUCLEOTIDASE SURE"/>
    <property type="match status" value="1"/>
</dbReference>
<evidence type="ECO:0000259" key="7">
    <source>
        <dbReference type="Pfam" id="PF01975"/>
    </source>
</evidence>
<dbReference type="SUPFAM" id="SSF64167">
    <property type="entry name" value="SurE-like"/>
    <property type="match status" value="1"/>
</dbReference>
<comment type="caution">
    <text evidence="9">The sequence shown here is derived from an EMBL/GenBank/DDBJ whole genome shotgun (WGS) entry which is preliminary data.</text>
</comment>
<dbReference type="GO" id="GO:0046872">
    <property type="term" value="F:metal ion binding"/>
    <property type="evidence" value="ECO:0007669"/>
    <property type="project" value="UniProtKB-KW"/>
</dbReference>
<proteinExistence type="inferred from homology"/>
<gene>
    <name evidence="8" type="ORF">FHS52_002878</name>
    <name evidence="9" type="ORF">GRI59_14835</name>
</gene>
<dbReference type="InterPro" id="IPR036523">
    <property type="entry name" value="SurE-like_sf"/>
</dbReference>
<evidence type="ECO:0000256" key="6">
    <source>
        <dbReference type="SAM" id="SignalP"/>
    </source>
</evidence>
<feature type="domain" description="Survival protein SurE-like phosphatase/nucleotidase" evidence="7">
    <location>
        <begin position="26"/>
        <end position="229"/>
    </location>
</feature>